<dbReference type="EMBL" id="JAFFZP010000124">
    <property type="protein sequence ID" value="MBN0989952.1"/>
    <property type="molecule type" value="Genomic_DNA"/>
</dbReference>
<name>A0ABS2WEJ1_9GAMM</name>
<accession>A0ABS2WEJ1</accession>
<dbReference type="InterPro" id="IPR047650">
    <property type="entry name" value="Transpos_IS110"/>
</dbReference>
<protein>
    <submittedName>
        <fullName evidence="2">Transposase</fullName>
    </submittedName>
</protein>
<gene>
    <name evidence="2" type="ORF">JW498_21605</name>
</gene>
<comment type="caution">
    <text evidence="2">The sequence shown here is derived from an EMBL/GenBank/DDBJ whole genome shotgun (WGS) entry which is preliminary data.</text>
</comment>
<feature type="non-terminal residue" evidence="2">
    <location>
        <position position="161"/>
    </location>
</feature>
<dbReference type="PANTHER" id="PTHR33055">
    <property type="entry name" value="TRANSPOSASE FOR INSERTION SEQUENCE ELEMENT IS1111A"/>
    <property type="match status" value="1"/>
</dbReference>
<feature type="non-terminal residue" evidence="2">
    <location>
        <position position="1"/>
    </location>
</feature>
<sequence>HRLGILKEGYIYPKQERGFRDLLRKRMQLVRQRTTHILSIQNLVYRNIGKKVSGNDIKHLSIEGLAQQLPMAEQALAASANLYIMHSLDKQIGILEQAIKTHIKPSRDLVYLKGVAGIGDILGWTVLLKSGDMDRFHAPGNYASYCRCVESRRESNNKKKG</sequence>
<dbReference type="InterPro" id="IPR003346">
    <property type="entry name" value="Transposase_20"/>
</dbReference>
<organism evidence="2 3">
    <name type="scientific">Amphritea pacifica</name>
    <dbReference type="NCBI Taxonomy" id="2811233"/>
    <lineage>
        <taxon>Bacteria</taxon>
        <taxon>Pseudomonadati</taxon>
        <taxon>Pseudomonadota</taxon>
        <taxon>Gammaproteobacteria</taxon>
        <taxon>Oceanospirillales</taxon>
        <taxon>Oceanospirillaceae</taxon>
        <taxon>Amphritea</taxon>
    </lineage>
</organism>
<dbReference type="PANTHER" id="PTHR33055:SF15">
    <property type="entry name" value="TRANSPOSASE-RELATED"/>
    <property type="match status" value="1"/>
</dbReference>
<evidence type="ECO:0000313" key="2">
    <source>
        <dbReference type="EMBL" id="MBN0989952.1"/>
    </source>
</evidence>
<dbReference type="Pfam" id="PF02371">
    <property type="entry name" value="Transposase_20"/>
    <property type="match status" value="1"/>
</dbReference>
<keyword evidence="3" id="KW-1185">Reference proteome</keyword>
<dbReference type="RefSeq" id="WP_205214574.1">
    <property type="nucleotide sequence ID" value="NZ_JAFFZP010000124.1"/>
</dbReference>
<evidence type="ECO:0000313" key="3">
    <source>
        <dbReference type="Proteomes" id="UP000760472"/>
    </source>
</evidence>
<feature type="domain" description="Transposase IS116/IS110/IS902 C-terminal" evidence="1">
    <location>
        <begin position="112"/>
        <end position="160"/>
    </location>
</feature>
<proteinExistence type="predicted"/>
<evidence type="ECO:0000259" key="1">
    <source>
        <dbReference type="Pfam" id="PF02371"/>
    </source>
</evidence>
<reference evidence="2 3" key="1">
    <citation type="submission" date="2021-02" db="EMBL/GenBank/DDBJ databases">
        <title>A novel species of genus Amphritea isolated from a fishpond in China.</title>
        <authorList>
            <person name="Lu H."/>
        </authorList>
    </citation>
    <scope>NUCLEOTIDE SEQUENCE [LARGE SCALE GENOMIC DNA]</scope>
    <source>
        <strain evidence="2 3">RP18W</strain>
    </source>
</reference>
<dbReference type="Proteomes" id="UP000760472">
    <property type="component" value="Unassembled WGS sequence"/>
</dbReference>